<proteinExistence type="predicted"/>
<dbReference type="Gene3D" id="1.20.1420.20">
    <property type="entry name" value="M75 peptidase, HXXE motif"/>
    <property type="match status" value="1"/>
</dbReference>
<evidence type="ECO:0000313" key="2">
    <source>
        <dbReference type="Proteomes" id="UP001596298"/>
    </source>
</evidence>
<evidence type="ECO:0000313" key="1">
    <source>
        <dbReference type="EMBL" id="MFC6707718.1"/>
    </source>
</evidence>
<sequence length="141" mass="15472">MSGLLEKDLEALGKQLQTTQFQPLDVVRRTHEITEDTLQQTLTGHDDYGARVELSDALAQLDGTGALLKVLRPLLAPRYPQLSKVDGWIAKSRKDIRTQRGWQVTPPGGAADAGHRLVDADIGQLAELLTPIPTMLEPRVS</sequence>
<keyword evidence="2" id="KW-1185">Reference proteome</keyword>
<gene>
    <name evidence="1" type="ORF">ACFQDH_21375</name>
</gene>
<dbReference type="Proteomes" id="UP001596298">
    <property type="component" value="Unassembled WGS sequence"/>
</dbReference>
<comment type="caution">
    <text evidence="1">The sequence shown here is derived from an EMBL/GenBank/DDBJ whole genome shotgun (WGS) entry which is preliminary data.</text>
</comment>
<organism evidence="1 2">
    <name type="scientific">Flexivirga alba</name>
    <dbReference type="NCBI Taxonomy" id="702742"/>
    <lineage>
        <taxon>Bacteria</taxon>
        <taxon>Bacillati</taxon>
        <taxon>Actinomycetota</taxon>
        <taxon>Actinomycetes</taxon>
        <taxon>Micrococcales</taxon>
        <taxon>Dermacoccaceae</taxon>
        <taxon>Flexivirga</taxon>
    </lineage>
</organism>
<accession>A0ABW2ALM1</accession>
<protein>
    <recommendedName>
        <fullName evidence="3">DUF222 domain-containing protein</fullName>
    </recommendedName>
</protein>
<dbReference type="EMBL" id="JBHSWH010000001">
    <property type="protein sequence ID" value="MFC6707718.1"/>
    <property type="molecule type" value="Genomic_DNA"/>
</dbReference>
<evidence type="ECO:0008006" key="3">
    <source>
        <dbReference type="Google" id="ProtNLM"/>
    </source>
</evidence>
<reference evidence="2" key="1">
    <citation type="journal article" date="2019" name="Int. J. Syst. Evol. Microbiol.">
        <title>The Global Catalogue of Microorganisms (GCM) 10K type strain sequencing project: providing services to taxonomists for standard genome sequencing and annotation.</title>
        <authorList>
            <consortium name="The Broad Institute Genomics Platform"/>
            <consortium name="The Broad Institute Genome Sequencing Center for Infectious Disease"/>
            <person name="Wu L."/>
            <person name="Ma J."/>
        </authorList>
    </citation>
    <scope>NUCLEOTIDE SEQUENCE [LARGE SCALE GENOMIC DNA]</scope>
    <source>
        <strain evidence="2">CCUG 58127</strain>
    </source>
</reference>
<dbReference type="RefSeq" id="WP_382404386.1">
    <property type="nucleotide sequence ID" value="NZ_JBHSWH010000001.1"/>
</dbReference>
<name>A0ABW2ALM1_9MICO</name>
<dbReference type="InterPro" id="IPR038352">
    <property type="entry name" value="Imelysin_sf"/>
</dbReference>